<keyword evidence="3" id="KW-1185">Reference proteome</keyword>
<dbReference type="GeneID" id="15807246"/>
<feature type="chain" id="PRO_5003939537" evidence="1">
    <location>
        <begin position="18"/>
        <end position="241"/>
    </location>
</feature>
<feature type="signal peptide" evidence="1">
    <location>
        <begin position="1"/>
        <end position="17"/>
    </location>
</feature>
<dbReference type="EMBL" id="CP001669">
    <property type="protein sequence ID" value="AFZ79956.1"/>
    <property type="molecule type" value="Genomic_DNA"/>
</dbReference>
<evidence type="ECO:0000313" key="2">
    <source>
        <dbReference type="EMBL" id="AFZ79956.1"/>
    </source>
</evidence>
<reference evidence="2 3" key="1">
    <citation type="journal article" date="2012" name="BMC Genomics">
        <title>Comparative genomic analysis and phylogenetic position of Theileria equi.</title>
        <authorList>
            <person name="Kappmeyer L.S."/>
            <person name="Thiagarajan M."/>
            <person name="Herndon D.R."/>
            <person name="Ramsay J.D."/>
            <person name="Caler E."/>
            <person name="Djikeng A."/>
            <person name="Gillespie J.J."/>
            <person name="Lau A.O."/>
            <person name="Roalson E.H."/>
            <person name="Silva J.C."/>
            <person name="Silva M.G."/>
            <person name="Suarez C.E."/>
            <person name="Ueti M.W."/>
            <person name="Nene V.M."/>
            <person name="Mealey R.H."/>
            <person name="Knowles D.P."/>
            <person name="Brayton K.A."/>
        </authorList>
    </citation>
    <scope>NUCLEOTIDE SEQUENCE [LARGE SCALE GENOMIC DNA]</scope>
    <source>
        <strain evidence="2 3">WA</strain>
    </source>
</reference>
<organism evidence="2 3">
    <name type="scientific">Theileria equi strain WA</name>
    <dbReference type="NCBI Taxonomy" id="1537102"/>
    <lineage>
        <taxon>Eukaryota</taxon>
        <taxon>Sar</taxon>
        <taxon>Alveolata</taxon>
        <taxon>Apicomplexa</taxon>
        <taxon>Aconoidasida</taxon>
        <taxon>Piroplasmida</taxon>
        <taxon>Theileriidae</taxon>
        <taxon>Theileria</taxon>
    </lineage>
</organism>
<dbReference type="RefSeq" id="XP_004829622.1">
    <property type="nucleotide sequence ID" value="XM_004829565.1"/>
</dbReference>
<proteinExistence type="predicted"/>
<accession>L0AY79</accession>
<dbReference type="Pfam" id="PF04385">
    <property type="entry name" value="FAINT"/>
    <property type="match status" value="1"/>
</dbReference>
<dbReference type="KEGG" id="beq:BEWA_028050"/>
<gene>
    <name evidence="2" type="ORF">BEWA_028050</name>
</gene>
<keyword evidence="1" id="KW-0732">Signal</keyword>
<sequence length="241" mass="28428">MMLILALVSLRTLHTSGDHIVVDCSPDYFTAEIVVDDPKKPCSSFSSPIYTFVDRVKYDGKVIGETSVGRFSYVNIHRFYTELRFAELRIEDELVVKHIYLEFFDGERKELSEREFWLKTQKFFVRFTFDLSDPVVPDMFTKKKYQPFGTPSLIFTPRRKYRILRVVDGENEIWESSDTEYCTCIIVHIYGGINSFIQLLINIKEQYKALYFESKEYSWREIPKDDFYNKLEIASGPAARF</sequence>
<dbReference type="Proteomes" id="UP000031512">
    <property type="component" value="Chromosome 1"/>
</dbReference>
<dbReference type="VEuPathDB" id="PiroplasmaDB:BEWA_028050"/>
<protein>
    <submittedName>
        <fullName evidence="2">Signal peptide-containing protein</fullName>
    </submittedName>
</protein>
<dbReference type="AlphaFoldDB" id="L0AY79"/>
<dbReference type="InterPro" id="IPR007480">
    <property type="entry name" value="DUF529"/>
</dbReference>
<name>L0AY79_THEEQ</name>
<evidence type="ECO:0000313" key="3">
    <source>
        <dbReference type="Proteomes" id="UP000031512"/>
    </source>
</evidence>
<evidence type="ECO:0000256" key="1">
    <source>
        <dbReference type="SAM" id="SignalP"/>
    </source>
</evidence>